<evidence type="ECO:0000313" key="1">
    <source>
        <dbReference type="EMBL" id="KNE01778.1"/>
    </source>
</evidence>
<reference evidence="2" key="1">
    <citation type="journal article" date="2015" name="BMC Genomics">
        <title>Draft genome of a commonly misdiagnosed multidrug resistant pathogen Candida auris.</title>
        <authorList>
            <person name="Chatterjee S."/>
            <person name="Alampalli S.V."/>
            <person name="Nageshan R.K."/>
            <person name="Chettiar S.T."/>
            <person name="Joshi S."/>
            <person name="Tatu U.S."/>
        </authorList>
    </citation>
    <scope>NUCLEOTIDE SEQUENCE [LARGE SCALE GENOMIC DNA]</scope>
    <source>
        <strain evidence="2">6684</strain>
    </source>
</reference>
<accession>A0A0L0P5X4</accession>
<gene>
    <name evidence="1" type="ORF">QG37_01116</name>
</gene>
<dbReference type="AlphaFoldDB" id="A0A0L0P5X4"/>
<sequence>MGRGVWVDGWVYVCLHIIQDKSFFFFFPPSILAQNKPRLRANACFYAAHNQASASVLEEAYRFDRHSQLALHLELSLQKPRRERNIANICIQRGEENARGKRRREKEIERP</sequence>
<comment type="caution">
    <text evidence="1">The sequence shown here is derived from an EMBL/GenBank/DDBJ whole genome shotgun (WGS) entry which is preliminary data.</text>
</comment>
<dbReference type="Proteomes" id="UP000037122">
    <property type="component" value="Unassembled WGS sequence"/>
</dbReference>
<dbReference type="EMBL" id="LGST01000008">
    <property type="protein sequence ID" value="KNE01778.1"/>
    <property type="molecule type" value="Genomic_DNA"/>
</dbReference>
<evidence type="ECO:0000313" key="2">
    <source>
        <dbReference type="Proteomes" id="UP000037122"/>
    </source>
</evidence>
<proteinExistence type="predicted"/>
<organism evidence="1 2">
    <name type="scientific">Candidozyma auris</name>
    <name type="common">Yeast</name>
    <name type="synonym">Candida auris</name>
    <dbReference type="NCBI Taxonomy" id="498019"/>
    <lineage>
        <taxon>Eukaryota</taxon>
        <taxon>Fungi</taxon>
        <taxon>Dikarya</taxon>
        <taxon>Ascomycota</taxon>
        <taxon>Saccharomycotina</taxon>
        <taxon>Pichiomycetes</taxon>
        <taxon>Metschnikowiaceae</taxon>
        <taxon>Candidozyma</taxon>
    </lineage>
</organism>
<name>A0A0L0P5X4_CANAR</name>
<protein>
    <submittedName>
        <fullName evidence="1">Uncharacterized protein</fullName>
    </submittedName>
</protein>
<dbReference type="VEuPathDB" id="FungiDB:QG37_01116"/>